<sequence length="132" mass="14776">MNGNQSWFGRFAKKASCYTGKPATFAIAIGGIIVWAAFGPFLGYSDTWQLMVNTTTTIVTFLMVFLIQNSQNRDSEALQIKLDELIRVQKKANNAFMDLEDLTEEELEKVRADFVRLAEEKRRSDGEGGGGE</sequence>
<dbReference type="EMBL" id="JBBUKT010000001">
    <property type="protein sequence ID" value="MEK7949349.1"/>
    <property type="molecule type" value="Genomic_DNA"/>
</dbReference>
<evidence type="ECO:0000313" key="3">
    <source>
        <dbReference type="EMBL" id="MEK7949349.1"/>
    </source>
</evidence>
<keyword evidence="2" id="KW-0812">Transmembrane</keyword>
<keyword evidence="1" id="KW-0175">Coiled coil</keyword>
<dbReference type="InterPro" id="IPR007251">
    <property type="entry name" value="Iron_permease_Fet4"/>
</dbReference>
<protein>
    <submittedName>
        <fullName evidence="3">Low affinity iron permease family protein</fullName>
    </submittedName>
</protein>
<feature type="transmembrane region" description="Helical" evidence="2">
    <location>
        <begin position="48"/>
        <end position="67"/>
    </location>
</feature>
<evidence type="ECO:0000313" key="4">
    <source>
        <dbReference type="Proteomes" id="UP001371305"/>
    </source>
</evidence>
<proteinExistence type="predicted"/>
<evidence type="ECO:0000256" key="2">
    <source>
        <dbReference type="SAM" id="Phobius"/>
    </source>
</evidence>
<dbReference type="Pfam" id="PF04120">
    <property type="entry name" value="Iron_permease"/>
    <property type="match status" value="1"/>
</dbReference>
<name>A0ABU9ANT5_9BACT</name>
<keyword evidence="2" id="KW-0472">Membrane</keyword>
<dbReference type="Proteomes" id="UP001371305">
    <property type="component" value="Unassembled WGS sequence"/>
</dbReference>
<reference evidence="3 4" key="1">
    <citation type="submission" date="2024-04" db="EMBL/GenBank/DDBJ databases">
        <title>Luteolibacter sp. isolated from soil.</title>
        <authorList>
            <person name="An J."/>
        </authorList>
    </citation>
    <scope>NUCLEOTIDE SEQUENCE [LARGE SCALE GENOMIC DNA]</scope>
    <source>
        <strain evidence="3 4">Y139</strain>
    </source>
</reference>
<keyword evidence="4" id="KW-1185">Reference proteome</keyword>
<feature type="coiled-coil region" evidence="1">
    <location>
        <begin position="85"/>
        <end position="120"/>
    </location>
</feature>
<feature type="transmembrane region" description="Helical" evidence="2">
    <location>
        <begin position="23"/>
        <end position="42"/>
    </location>
</feature>
<evidence type="ECO:0000256" key="1">
    <source>
        <dbReference type="SAM" id="Coils"/>
    </source>
</evidence>
<dbReference type="RefSeq" id="WP_341402766.1">
    <property type="nucleotide sequence ID" value="NZ_JBBUKT010000001.1"/>
</dbReference>
<organism evidence="3 4">
    <name type="scientific">Luteolibacter soli</name>
    <dbReference type="NCBI Taxonomy" id="3135280"/>
    <lineage>
        <taxon>Bacteria</taxon>
        <taxon>Pseudomonadati</taxon>
        <taxon>Verrucomicrobiota</taxon>
        <taxon>Verrucomicrobiia</taxon>
        <taxon>Verrucomicrobiales</taxon>
        <taxon>Verrucomicrobiaceae</taxon>
        <taxon>Luteolibacter</taxon>
    </lineage>
</organism>
<keyword evidence="2" id="KW-1133">Transmembrane helix</keyword>
<accession>A0ABU9ANT5</accession>
<gene>
    <name evidence="3" type="ORF">WKV53_02515</name>
</gene>
<comment type="caution">
    <text evidence="3">The sequence shown here is derived from an EMBL/GenBank/DDBJ whole genome shotgun (WGS) entry which is preliminary data.</text>
</comment>